<dbReference type="AlphaFoldDB" id="A0A540VI81"/>
<feature type="domain" description="ABC transmembrane type-1" evidence="8">
    <location>
        <begin position="85"/>
        <end position="299"/>
    </location>
</feature>
<feature type="transmembrane region" description="Helical" evidence="7">
    <location>
        <begin position="218"/>
        <end position="243"/>
    </location>
</feature>
<evidence type="ECO:0000256" key="1">
    <source>
        <dbReference type="ARBA" id="ARBA00004651"/>
    </source>
</evidence>
<dbReference type="InterPro" id="IPR035906">
    <property type="entry name" value="MetI-like_sf"/>
</dbReference>
<organism evidence="9 10">
    <name type="scientific">Litorilinea aerophila</name>
    <dbReference type="NCBI Taxonomy" id="1204385"/>
    <lineage>
        <taxon>Bacteria</taxon>
        <taxon>Bacillati</taxon>
        <taxon>Chloroflexota</taxon>
        <taxon>Caldilineae</taxon>
        <taxon>Caldilineales</taxon>
        <taxon>Caldilineaceae</taxon>
        <taxon>Litorilinea</taxon>
    </lineage>
</organism>
<evidence type="ECO:0000256" key="4">
    <source>
        <dbReference type="ARBA" id="ARBA00022692"/>
    </source>
</evidence>
<evidence type="ECO:0000259" key="8">
    <source>
        <dbReference type="PROSITE" id="PS50928"/>
    </source>
</evidence>
<dbReference type="CDD" id="cd06261">
    <property type="entry name" value="TM_PBP2"/>
    <property type="match status" value="1"/>
</dbReference>
<dbReference type="GO" id="GO:0005886">
    <property type="term" value="C:plasma membrane"/>
    <property type="evidence" value="ECO:0007669"/>
    <property type="project" value="UniProtKB-SubCell"/>
</dbReference>
<dbReference type="Pfam" id="PF00528">
    <property type="entry name" value="BPD_transp_1"/>
    <property type="match status" value="1"/>
</dbReference>
<evidence type="ECO:0000256" key="5">
    <source>
        <dbReference type="ARBA" id="ARBA00022989"/>
    </source>
</evidence>
<dbReference type="PANTHER" id="PTHR30193">
    <property type="entry name" value="ABC TRANSPORTER PERMEASE PROTEIN"/>
    <property type="match status" value="1"/>
</dbReference>
<reference evidence="9 10" key="1">
    <citation type="submission" date="2019-06" db="EMBL/GenBank/DDBJ databases">
        <title>Genome sequence of Litorilinea aerophila BAA-2444.</title>
        <authorList>
            <person name="Maclea K.S."/>
            <person name="Maurais E.G."/>
            <person name="Iannazzi L.C."/>
        </authorList>
    </citation>
    <scope>NUCLEOTIDE SEQUENCE [LARGE SCALE GENOMIC DNA]</scope>
    <source>
        <strain evidence="9 10">ATCC BAA-2444</strain>
    </source>
</reference>
<dbReference type="OrthoDB" id="9785347at2"/>
<keyword evidence="6 7" id="KW-0472">Membrane</keyword>
<feature type="transmembrane region" description="Helical" evidence="7">
    <location>
        <begin position="26"/>
        <end position="45"/>
    </location>
</feature>
<dbReference type="Proteomes" id="UP000317371">
    <property type="component" value="Unassembled WGS sequence"/>
</dbReference>
<name>A0A540VI81_9CHLR</name>
<comment type="caution">
    <text evidence="9">The sequence shown here is derived from an EMBL/GenBank/DDBJ whole genome shotgun (WGS) entry which is preliminary data.</text>
</comment>
<feature type="transmembrane region" description="Helical" evidence="7">
    <location>
        <begin position="175"/>
        <end position="197"/>
    </location>
</feature>
<dbReference type="RefSeq" id="WP_141609619.1">
    <property type="nucleotide sequence ID" value="NZ_VIGC02000008.1"/>
</dbReference>
<dbReference type="InterPro" id="IPR051393">
    <property type="entry name" value="ABC_transporter_permease"/>
</dbReference>
<evidence type="ECO:0000256" key="6">
    <source>
        <dbReference type="ARBA" id="ARBA00023136"/>
    </source>
</evidence>
<keyword evidence="10" id="KW-1185">Reference proteome</keyword>
<evidence type="ECO:0000256" key="2">
    <source>
        <dbReference type="ARBA" id="ARBA00022448"/>
    </source>
</evidence>
<feature type="transmembrane region" description="Helical" evidence="7">
    <location>
        <begin position="283"/>
        <end position="303"/>
    </location>
</feature>
<keyword evidence="4 7" id="KW-0812">Transmembrane</keyword>
<dbReference type="Gene3D" id="1.10.3720.10">
    <property type="entry name" value="MetI-like"/>
    <property type="match status" value="1"/>
</dbReference>
<keyword evidence="2 7" id="KW-0813">Transport</keyword>
<dbReference type="EMBL" id="VIGC01000008">
    <property type="protein sequence ID" value="TQE96474.1"/>
    <property type="molecule type" value="Genomic_DNA"/>
</dbReference>
<feature type="transmembrane region" description="Helical" evidence="7">
    <location>
        <begin position="124"/>
        <end position="144"/>
    </location>
</feature>
<gene>
    <name evidence="9" type="ORF">FKZ61_08280</name>
</gene>
<comment type="subcellular location">
    <subcellularLocation>
        <location evidence="1 7">Cell membrane</location>
        <topology evidence="1 7">Multi-pass membrane protein</topology>
    </subcellularLocation>
</comment>
<proteinExistence type="inferred from homology"/>
<dbReference type="InParanoid" id="A0A540VI81"/>
<dbReference type="InterPro" id="IPR000515">
    <property type="entry name" value="MetI-like"/>
</dbReference>
<accession>A0A540VI81</accession>
<comment type="similarity">
    <text evidence="7">Belongs to the binding-protein-dependent transport system permease family.</text>
</comment>
<keyword evidence="5 7" id="KW-1133">Transmembrane helix</keyword>
<evidence type="ECO:0000256" key="7">
    <source>
        <dbReference type="RuleBase" id="RU363032"/>
    </source>
</evidence>
<keyword evidence="3" id="KW-1003">Cell membrane</keyword>
<evidence type="ECO:0000256" key="3">
    <source>
        <dbReference type="ARBA" id="ARBA00022475"/>
    </source>
</evidence>
<dbReference type="GO" id="GO:0055085">
    <property type="term" value="P:transmembrane transport"/>
    <property type="evidence" value="ECO:0007669"/>
    <property type="project" value="InterPro"/>
</dbReference>
<dbReference type="PROSITE" id="PS50928">
    <property type="entry name" value="ABC_TM1"/>
    <property type="match status" value="1"/>
</dbReference>
<sequence>MGITTAQARAAPKPHRTFWQEVRRHWVDYLFIAPFFITFAVFRLYPLGWAFQLSFSRWRGFGPMTYVGLENYRAILKDPYILQSLVNTLQFAYILLPTGIFIAIVLAVLLNIKNLKGRGLFRTLYFLPYVTSSVIVAIVFTQLFDDHMGWVNRFLEMLGLSPVAWLRGNPWAAKWVVIMLTHWGGIGYNVLLFLGGLQSIDSELYEAARIDGANEWQIFWRITLPLLYPIIFFLTVIATIGLMNMFNQPYMLTQGGPRGATETLMLRLYEVGIGGQRYGDASAFGFLIGFLVIVISIIQIRILRRP</sequence>
<feature type="transmembrane region" description="Helical" evidence="7">
    <location>
        <begin position="91"/>
        <end position="112"/>
    </location>
</feature>
<evidence type="ECO:0000313" key="9">
    <source>
        <dbReference type="EMBL" id="TQE96474.1"/>
    </source>
</evidence>
<evidence type="ECO:0000313" key="10">
    <source>
        <dbReference type="Proteomes" id="UP000317371"/>
    </source>
</evidence>
<dbReference type="PANTHER" id="PTHR30193:SF37">
    <property type="entry name" value="INNER MEMBRANE ABC TRANSPORTER PERMEASE PROTEIN YCJO"/>
    <property type="match status" value="1"/>
</dbReference>
<protein>
    <submittedName>
        <fullName evidence="9">Sugar ABC transporter permease</fullName>
    </submittedName>
</protein>
<dbReference type="SUPFAM" id="SSF161098">
    <property type="entry name" value="MetI-like"/>
    <property type="match status" value="1"/>
</dbReference>